<feature type="region of interest" description="Disordered" evidence="1">
    <location>
        <begin position="36"/>
        <end position="79"/>
    </location>
</feature>
<comment type="caution">
    <text evidence="2">The sequence shown here is derived from an EMBL/GenBank/DDBJ whole genome shotgun (WGS) entry which is preliminary data.</text>
</comment>
<accession>A0ABP6LDC5</accession>
<keyword evidence="3" id="KW-1185">Reference proteome</keyword>
<evidence type="ECO:0000256" key="1">
    <source>
        <dbReference type="SAM" id="MobiDB-lite"/>
    </source>
</evidence>
<evidence type="ECO:0000313" key="2">
    <source>
        <dbReference type="EMBL" id="GAA3037867.1"/>
    </source>
</evidence>
<gene>
    <name evidence="2" type="ORF">GCM10017559_77270</name>
</gene>
<dbReference type="EMBL" id="BAAAWD010000028">
    <property type="protein sequence ID" value="GAA3037867.1"/>
    <property type="molecule type" value="Genomic_DNA"/>
</dbReference>
<dbReference type="Proteomes" id="UP001499930">
    <property type="component" value="Unassembled WGS sequence"/>
</dbReference>
<reference evidence="3" key="1">
    <citation type="journal article" date="2019" name="Int. J. Syst. Evol. Microbiol.">
        <title>The Global Catalogue of Microorganisms (GCM) 10K type strain sequencing project: providing services to taxonomists for standard genome sequencing and annotation.</title>
        <authorList>
            <consortium name="The Broad Institute Genomics Platform"/>
            <consortium name="The Broad Institute Genome Sequencing Center for Infectious Disease"/>
            <person name="Wu L."/>
            <person name="Ma J."/>
        </authorList>
    </citation>
    <scope>NUCLEOTIDE SEQUENCE [LARGE SCALE GENOMIC DNA]</scope>
    <source>
        <strain evidence="3">JCM 3106</strain>
    </source>
</reference>
<proteinExistence type="predicted"/>
<organism evidence="2 3">
    <name type="scientific">Streptosporangium longisporum</name>
    <dbReference type="NCBI Taxonomy" id="46187"/>
    <lineage>
        <taxon>Bacteria</taxon>
        <taxon>Bacillati</taxon>
        <taxon>Actinomycetota</taxon>
        <taxon>Actinomycetes</taxon>
        <taxon>Streptosporangiales</taxon>
        <taxon>Streptosporangiaceae</taxon>
        <taxon>Streptosporangium</taxon>
    </lineage>
</organism>
<protein>
    <submittedName>
        <fullName evidence="2">Uncharacterized protein</fullName>
    </submittedName>
</protein>
<sequence length="79" mass="8286">MALSAVMGANLARNTTAQCTDMRVAVHNRLPYRIEGTDARSTGDDGTFVPCDTGRRSGRGLGARAADSDSWSGGGADRR</sequence>
<evidence type="ECO:0000313" key="3">
    <source>
        <dbReference type="Proteomes" id="UP001499930"/>
    </source>
</evidence>
<name>A0ABP6LDC5_9ACTN</name>